<dbReference type="PANTHER" id="PTHR43065">
    <property type="entry name" value="SENSOR HISTIDINE KINASE"/>
    <property type="match status" value="1"/>
</dbReference>
<dbReference type="InterPro" id="IPR017055">
    <property type="entry name" value="Sig_transdc_His_kinase_DctB"/>
</dbReference>
<evidence type="ECO:0000256" key="7">
    <source>
        <dbReference type="ARBA" id="ARBA00022840"/>
    </source>
</evidence>
<comment type="caution">
    <text evidence="12">The sequence shown here is derived from an EMBL/GenBank/DDBJ whole genome shotgun (WGS) entry which is preliminary data.</text>
</comment>
<proteinExistence type="predicted"/>
<dbReference type="SMART" id="SM00387">
    <property type="entry name" value="HATPase_c"/>
    <property type="match status" value="1"/>
</dbReference>
<dbReference type="RefSeq" id="WP_377068421.1">
    <property type="nucleotide sequence ID" value="NZ_JBHMEC010000010.1"/>
</dbReference>
<dbReference type="PIRSF" id="PIRSF036431">
    <property type="entry name" value="STHK_DctB"/>
    <property type="match status" value="1"/>
</dbReference>
<keyword evidence="9" id="KW-0175">Coiled coil</keyword>
<dbReference type="InterPro" id="IPR005467">
    <property type="entry name" value="His_kinase_dom"/>
</dbReference>
<dbReference type="Pfam" id="PF02518">
    <property type="entry name" value="HATPase_c"/>
    <property type="match status" value="1"/>
</dbReference>
<dbReference type="Proteomes" id="UP001589670">
    <property type="component" value="Unassembled WGS sequence"/>
</dbReference>
<evidence type="ECO:0000256" key="6">
    <source>
        <dbReference type="ARBA" id="ARBA00022777"/>
    </source>
</evidence>
<evidence type="ECO:0000259" key="11">
    <source>
        <dbReference type="PROSITE" id="PS50109"/>
    </source>
</evidence>
<evidence type="ECO:0000256" key="8">
    <source>
        <dbReference type="ARBA" id="ARBA00023012"/>
    </source>
</evidence>
<dbReference type="InterPro" id="IPR036097">
    <property type="entry name" value="HisK_dim/P_sf"/>
</dbReference>
<evidence type="ECO:0000256" key="10">
    <source>
        <dbReference type="SAM" id="Phobius"/>
    </source>
</evidence>
<protein>
    <recommendedName>
        <fullName evidence="2">histidine kinase</fullName>
        <ecNumber evidence="2">2.7.13.3</ecNumber>
    </recommendedName>
</protein>
<keyword evidence="10" id="KW-0472">Membrane</keyword>
<dbReference type="GO" id="GO:0005524">
    <property type="term" value="F:ATP binding"/>
    <property type="evidence" value="ECO:0007669"/>
    <property type="project" value="UniProtKB-KW"/>
</dbReference>
<dbReference type="Pfam" id="PF00512">
    <property type="entry name" value="HisKA"/>
    <property type="match status" value="1"/>
</dbReference>
<accession>A0ABV5HZQ7</accession>
<organism evidence="12 13">
    <name type="scientific">Roseovarius ramblicola</name>
    <dbReference type="NCBI Taxonomy" id="2022336"/>
    <lineage>
        <taxon>Bacteria</taxon>
        <taxon>Pseudomonadati</taxon>
        <taxon>Pseudomonadota</taxon>
        <taxon>Alphaproteobacteria</taxon>
        <taxon>Rhodobacterales</taxon>
        <taxon>Roseobacteraceae</taxon>
        <taxon>Roseovarius</taxon>
    </lineage>
</organism>
<evidence type="ECO:0000256" key="4">
    <source>
        <dbReference type="ARBA" id="ARBA00022679"/>
    </source>
</evidence>
<name>A0ABV5HZQ7_9RHOB</name>
<dbReference type="Gene3D" id="1.10.287.130">
    <property type="match status" value="1"/>
</dbReference>
<feature type="transmembrane region" description="Helical" evidence="10">
    <location>
        <begin position="280"/>
        <end position="299"/>
    </location>
</feature>
<dbReference type="EMBL" id="JBHMEC010000010">
    <property type="protein sequence ID" value="MFB9149476.1"/>
    <property type="molecule type" value="Genomic_DNA"/>
</dbReference>
<evidence type="ECO:0000256" key="5">
    <source>
        <dbReference type="ARBA" id="ARBA00022741"/>
    </source>
</evidence>
<dbReference type="Gene3D" id="3.30.565.10">
    <property type="entry name" value="Histidine kinase-like ATPase, C-terminal domain"/>
    <property type="match status" value="1"/>
</dbReference>
<dbReference type="SMART" id="SM00388">
    <property type="entry name" value="HisKA"/>
    <property type="match status" value="1"/>
</dbReference>
<dbReference type="PRINTS" id="PR00344">
    <property type="entry name" value="BCTRLSENSOR"/>
</dbReference>
<dbReference type="SUPFAM" id="SSF47384">
    <property type="entry name" value="Homodimeric domain of signal transducing histidine kinase"/>
    <property type="match status" value="1"/>
</dbReference>
<keyword evidence="4" id="KW-0808">Transferase</keyword>
<dbReference type="InterPro" id="IPR036890">
    <property type="entry name" value="HATPase_C_sf"/>
</dbReference>
<keyword evidence="5" id="KW-0547">Nucleotide-binding</keyword>
<dbReference type="InterPro" id="IPR003594">
    <property type="entry name" value="HATPase_dom"/>
</dbReference>
<dbReference type="EC" id="2.7.13.3" evidence="2"/>
<dbReference type="Gene3D" id="3.30.450.20">
    <property type="entry name" value="PAS domain"/>
    <property type="match status" value="1"/>
</dbReference>
<evidence type="ECO:0000256" key="1">
    <source>
        <dbReference type="ARBA" id="ARBA00000085"/>
    </source>
</evidence>
<keyword evidence="7 12" id="KW-0067">ATP-binding</keyword>
<dbReference type="SUPFAM" id="SSF55874">
    <property type="entry name" value="ATPase domain of HSP90 chaperone/DNA topoisomerase II/histidine kinase"/>
    <property type="match status" value="1"/>
</dbReference>
<keyword evidence="13" id="KW-1185">Reference proteome</keyword>
<feature type="coiled-coil region" evidence="9">
    <location>
        <begin position="296"/>
        <end position="358"/>
    </location>
</feature>
<keyword evidence="6" id="KW-0418">Kinase</keyword>
<gene>
    <name evidence="12" type="ORF">ACFFU4_06885</name>
</gene>
<evidence type="ECO:0000256" key="2">
    <source>
        <dbReference type="ARBA" id="ARBA00012438"/>
    </source>
</evidence>
<feature type="domain" description="Histidine kinase" evidence="11">
    <location>
        <begin position="367"/>
        <end position="577"/>
    </location>
</feature>
<dbReference type="PANTHER" id="PTHR43065:SF46">
    <property type="entry name" value="C4-DICARBOXYLATE TRANSPORT SENSOR PROTEIN DCTB"/>
    <property type="match status" value="1"/>
</dbReference>
<keyword evidence="3" id="KW-0597">Phosphoprotein</keyword>
<evidence type="ECO:0000313" key="13">
    <source>
        <dbReference type="Proteomes" id="UP001589670"/>
    </source>
</evidence>
<dbReference type="InterPro" id="IPR004358">
    <property type="entry name" value="Sig_transdc_His_kin-like_C"/>
</dbReference>
<evidence type="ECO:0000256" key="9">
    <source>
        <dbReference type="SAM" id="Coils"/>
    </source>
</evidence>
<evidence type="ECO:0000256" key="3">
    <source>
        <dbReference type="ARBA" id="ARBA00022553"/>
    </source>
</evidence>
<evidence type="ECO:0000313" key="12">
    <source>
        <dbReference type="EMBL" id="MFB9149476.1"/>
    </source>
</evidence>
<comment type="catalytic activity">
    <reaction evidence="1">
        <text>ATP + protein L-histidine = ADP + protein N-phospho-L-histidine.</text>
        <dbReference type="EC" id="2.7.13.3"/>
    </reaction>
</comment>
<dbReference type="PROSITE" id="PS50109">
    <property type="entry name" value="HIS_KIN"/>
    <property type="match status" value="1"/>
</dbReference>
<keyword evidence="8" id="KW-0902">Two-component regulatory system</keyword>
<sequence>MLRSAPRFLLVIPFLLVSTAVTGTVWHYGHRQALDDLAQRGEADLSLVVSGLVADLQRYRDQVVTLADHPTLVTLTGPSGPRARARAERLLTAAADRTGAAALYYTDTSGRVLAGTDAPGRTFTGTAVFGRAMDGALGTARATAPALGGRVFEFAAPTFGPDGRVSGAVISVAAAERMEFGWRGMSTAVFLVDDAGTVFLSNRSELLGWRKASARSQLVPPGGPPIPLEQAAGGPHEIWHIDLGSYLPRQALRVAQDVPRIGMTGAALVDTAPARRLATLQAGAVAGLFLFFGMLLLLAQERRRALAAANADLERRVAERTETLSRTNRELQREIGERQEAEAALRHAQAELVQAGKLSALGKMSAGISHELNQPLMAIRQFTSNAAAFMRRDAPDRAAENLARIDEMAHRMSRIIRNLRAFVRNENEPMGRVDICAVVEAALEMTTERLRRDNIAVDWTPPSQAVFVHGGEVRLGQVLVNLMTNAADAMRESPERRIAISLEDGAHVRLRLRDTGPGIEEPDKIFDPFYTTKDVGGEGMGLGLSISYGLVQSFGGRITGANTGSGAEFIIELDPWRDETENAA</sequence>
<reference evidence="12 13" key="1">
    <citation type="submission" date="2024-09" db="EMBL/GenBank/DDBJ databases">
        <authorList>
            <person name="Sun Q."/>
            <person name="Mori K."/>
        </authorList>
    </citation>
    <scope>NUCLEOTIDE SEQUENCE [LARGE SCALE GENOMIC DNA]</scope>
    <source>
        <strain evidence="12 13">CECT 9424</strain>
    </source>
</reference>
<dbReference type="CDD" id="cd00082">
    <property type="entry name" value="HisKA"/>
    <property type="match status" value="1"/>
</dbReference>
<dbReference type="InterPro" id="IPR003661">
    <property type="entry name" value="HisK_dim/P_dom"/>
</dbReference>
<keyword evidence="10" id="KW-1133">Transmembrane helix</keyword>
<keyword evidence="10" id="KW-0812">Transmembrane</keyword>